<comment type="caution">
    <text evidence="3">The sequence shown here is derived from an EMBL/GenBank/DDBJ whole genome shotgun (WGS) entry which is preliminary data.</text>
</comment>
<dbReference type="InterPro" id="IPR040025">
    <property type="entry name" value="Znf622/Rei1/Reh1"/>
</dbReference>
<dbReference type="PROSITE" id="PS00028">
    <property type="entry name" value="ZINC_FINGER_C2H2_1"/>
    <property type="match status" value="1"/>
</dbReference>
<dbReference type="KEGG" id="pchm:VFPPC_07507"/>
<dbReference type="SUPFAM" id="SSF57667">
    <property type="entry name" value="beta-beta-alpha zinc fingers"/>
    <property type="match status" value="1"/>
</dbReference>
<accession>A0A179FLF8</accession>
<dbReference type="AlphaFoldDB" id="A0A179FLF8"/>
<dbReference type="GeneID" id="28850348"/>
<dbReference type="InterPro" id="IPR013087">
    <property type="entry name" value="Znf_C2H2_type"/>
</dbReference>
<reference evidence="3 4" key="1">
    <citation type="journal article" date="2016" name="PLoS Pathog.">
        <title>Biosynthesis of antibiotic leucinostatins in bio-control fungus Purpureocillium lilacinum and their inhibition on phytophthora revealed by genome mining.</title>
        <authorList>
            <person name="Wang G."/>
            <person name="Liu Z."/>
            <person name="Lin R."/>
            <person name="Li E."/>
            <person name="Mao Z."/>
            <person name="Ling J."/>
            <person name="Yang Y."/>
            <person name="Yin W.B."/>
            <person name="Xie B."/>
        </authorList>
    </citation>
    <scope>NUCLEOTIDE SEQUENCE [LARGE SCALE GENOMIC DNA]</scope>
    <source>
        <strain evidence="3">170</strain>
    </source>
</reference>
<dbReference type="RefSeq" id="XP_018142960.1">
    <property type="nucleotide sequence ID" value="XM_018286354.1"/>
</dbReference>
<dbReference type="EMBL" id="LSBJ02000004">
    <property type="protein sequence ID" value="OAQ65873.1"/>
    <property type="molecule type" value="Genomic_DNA"/>
</dbReference>
<feature type="compositionally biased region" description="Low complexity" evidence="1">
    <location>
        <begin position="1"/>
        <end position="14"/>
    </location>
</feature>
<evidence type="ECO:0000313" key="4">
    <source>
        <dbReference type="Proteomes" id="UP000078397"/>
    </source>
</evidence>
<dbReference type="GO" id="GO:0042273">
    <property type="term" value="P:ribosomal large subunit biogenesis"/>
    <property type="evidence" value="ECO:0007669"/>
    <property type="project" value="TreeGrafter"/>
</dbReference>
<protein>
    <submittedName>
        <fullName evidence="3">Prohibitin</fullName>
    </submittedName>
</protein>
<feature type="region of interest" description="Disordered" evidence="1">
    <location>
        <begin position="63"/>
        <end position="108"/>
    </location>
</feature>
<evidence type="ECO:0000259" key="2">
    <source>
        <dbReference type="PROSITE" id="PS00028"/>
    </source>
</evidence>
<proteinExistence type="predicted"/>
<feature type="compositionally biased region" description="Basic and acidic residues" evidence="1">
    <location>
        <begin position="215"/>
        <end position="226"/>
    </location>
</feature>
<feature type="compositionally biased region" description="Polar residues" evidence="1">
    <location>
        <begin position="69"/>
        <end position="81"/>
    </location>
</feature>
<feature type="compositionally biased region" description="Acidic residues" evidence="1">
    <location>
        <begin position="99"/>
        <end position="108"/>
    </location>
</feature>
<dbReference type="InterPro" id="IPR036236">
    <property type="entry name" value="Znf_C2H2_sf"/>
</dbReference>
<dbReference type="InterPro" id="IPR041661">
    <property type="entry name" value="ZN622/Rei1/Reh1_Znf-C2H2"/>
</dbReference>
<name>A0A179FLF8_METCM</name>
<dbReference type="OrthoDB" id="19329at2759"/>
<sequence length="356" mass="40138">MDGIDATTSTTTSAPFSEHKPQTPTFCRICDRALSENESWRQHLKDEWHVYNLRLSVAEPGTIVLPPSTKRNPVTDTTQKAKATRRDVAESKSPSSSEDTAESDSEDPEAVEFVPSRCLFCGFTSHTFDDNMAHMSTAHTFFIPSQKFLAVDLETLIWYLNLVIYGYKECISCGSRSNTVEGIQQHMVAKGHCRFDISPDTEDFYDIPARDRQELNKRLHPDDDSLRLPSGKLLSHRDQQSVPAERRNRPARPQALTPPTSSLTKAGSSSEVATQEKTDDSIIIAAQLSRLSAGDRTSLQHLPSHEIRSMLALRMKQIDRSRRQELKSKLKHGKMENVLLKKFSRSDVPTRQSIWG</sequence>
<dbReference type="STRING" id="1380566.A0A179FLF8"/>
<dbReference type="PANTHER" id="PTHR13182:SF8">
    <property type="entry name" value="CYTOPLASMIC 60S SUBUNIT BIOGENESIS FACTOR ZNF622"/>
    <property type="match status" value="1"/>
</dbReference>
<evidence type="ECO:0000313" key="3">
    <source>
        <dbReference type="EMBL" id="OAQ65873.1"/>
    </source>
</evidence>
<keyword evidence="4" id="KW-1185">Reference proteome</keyword>
<organism evidence="3 4">
    <name type="scientific">Pochonia chlamydosporia 170</name>
    <dbReference type="NCBI Taxonomy" id="1380566"/>
    <lineage>
        <taxon>Eukaryota</taxon>
        <taxon>Fungi</taxon>
        <taxon>Dikarya</taxon>
        <taxon>Ascomycota</taxon>
        <taxon>Pezizomycotina</taxon>
        <taxon>Sordariomycetes</taxon>
        <taxon>Hypocreomycetidae</taxon>
        <taxon>Hypocreales</taxon>
        <taxon>Clavicipitaceae</taxon>
        <taxon>Pochonia</taxon>
    </lineage>
</organism>
<feature type="compositionally biased region" description="Polar residues" evidence="1">
    <location>
        <begin position="257"/>
        <end position="273"/>
    </location>
</feature>
<dbReference type="Pfam" id="PF12756">
    <property type="entry name" value="zf-C2H2_2"/>
    <property type="match status" value="1"/>
</dbReference>
<feature type="compositionally biased region" description="Basic and acidic residues" evidence="1">
    <location>
        <begin position="235"/>
        <end position="248"/>
    </location>
</feature>
<gene>
    <name evidence="3" type="ORF">VFPPC_07507</name>
</gene>
<dbReference type="Proteomes" id="UP000078397">
    <property type="component" value="Unassembled WGS sequence"/>
</dbReference>
<feature type="region of interest" description="Disordered" evidence="1">
    <location>
        <begin position="215"/>
        <end position="278"/>
    </location>
</feature>
<feature type="domain" description="C2H2-type" evidence="2">
    <location>
        <begin position="27"/>
        <end position="49"/>
    </location>
</feature>
<dbReference type="PANTHER" id="PTHR13182">
    <property type="entry name" value="ZINC FINGER PROTEIN 622"/>
    <property type="match status" value="1"/>
</dbReference>
<evidence type="ECO:0000256" key="1">
    <source>
        <dbReference type="SAM" id="MobiDB-lite"/>
    </source>
</evidence>
<feature type="region of interest" description="Disordered" evidence="1">
    <location>
        <begin position="1"/>
        <end position="21"/>
    </location>
</feature>
<dbReference type="GO" id="GO:0030687">
    <property type="term" value="C:preribosome, large subunit precursor"/>
    <property type="evidence" value="ECO:0007669"/>
    <property type="project" value="TreeGrafter"/>
</dbReference>